<reference evidence="2 3" key="1">
    <citation type="submission" date="2017-11" db="EMBL/GenBank/DDBJ databases">
        <title>Genome sequence of Lysinibacillus sphaericus, a lignin-degrading bacteria isolated from municipal solid waste soil.</title>
        <authorList>
            <person name="Persinoti G.F."/>
            <person name="Paixao D.A."/>
            <person name="Bugg T.D."/>
            <person name="Squina F.M."/>
        </authorList>
    </citation>
    <scope>NUCLEOTIDE SEQUENCE [LARGE SCALE GENOMIC DNA]</scope>
    <source>
        <strain evidence="2 3">A1</strain>
    </source>
</reference>
<dbReference type="EMBL" id="PGLV01000001">
    <property type="protein sequence ID" value="POZ57105.1"/>
    <property type="molecule type" value="Genomic_DNA"/>
</dbReference>
<dbReference type="PANTHER" id="PTHR43745">
    <property type="entry name" value="NITROREDUCTASE MJ1384-RELATED"/>
    <property type="match status" value="1"/>
</dbReference>
<feature type="domain" description="Nitroreductase" evidence="1">
    <location>
        <begin position="63"/>
        <end position="241"/>
    </location>
</feature>
<gene>
    <name evidence="2" type="ORF">LYSIN_01888</name>
</gene>
<evidence type="ECO:0000313" key="3">
    <source>
        <dbReference type="Proteomes" id="UP000237319"/>
    </source>
</evidence>
<dbReference type="PANTHER" id="PTHR43745:SF2">
    <property type="entry name" value="NITROREDUCTASE MJ1384-RELATED"/>
    <property type="match status" value="1"/>
</dbReference>
<evidence type="ECO:0000259" key="1">
    <source>
        <dbReference type="Pfam" id="PF00881"/>
    </source>
</evidence>
<dbReference type="SUPFAM" id="SSF55469">
    <property type="entry name" value="FMN-dependent nitroreductase-like"/>
    <property type="match status" value="1"/>
</dbReference>
<dbReference type="InterPro" id="IPR000415">
    <property type="entry name" value="Nitroreductase-like"/>
</dbReference>
<dbReference type="InterPro" id="IPR052544">
    <property type="entry name" value="Bacteriocin_Proc_Enz"/>
</dbReference>
<sequence>MKDNDYLLAKQFHLNTKNFEKKIIKEEARSFEIAKFPKKILKKEVIPVDQLAESDDSLYKALMNRESYRTLDIRVPINLTKISTLLQLSYLGRNNNTNHIITVPSAGGRYSSSIYLLSFNVMGIEPAVYYWDPFERHLALIKKGDVRKELKEGLLNPYRKDADNCSFAILLTSNINQTCSKYGNRGYRFVCLDVGYISQNLYLTSNHLNLATRAIGGFYDNVISKIIPNNGDEIILVHLFGKEMKSIGEQLEMDIDNYFN</sequence>
<keyword evidence="3" id="KW-1185">Reference proteome</keyword>
<dbReference type="Proteomes" id="UP000237319">
    <property type="component" value="Unassembled WGS sequence"/>
</dbReference>
<dbReference type="Pfam" id="PF00881">
    <property type="entry name" value="Nitroreductase"/>
    <property type="match status" value="1"/>
</dbReference>
<accession>A0A2S5D212</accession>
<protein>
    <recommendedName>
        <fullName evidence="1">Nitroreductase domain-containing protein</fullName>
    </recommendedName>
</protein>
<dbReference type="NCBIfam" id="TIGR03605">
    <property type="entry name" value="antibiot_sagB"/>
    <property type="match status" value="1"/>
</dbReference>
<dbReference type="RefSeq" id="WP_103977047.1">
    <property type="nucleotide sequence ID" value="NZ_PGLV01000001.1"/>
</dbReference>
<dbReference type="CDD" id="cd02142">
    <property type="entry name" value="McbC_SagB-like_oxidoreductase"/>
    <property type="match status" value="1"/>
</dbReference>
<comment type="caution">
    <text evidence="2">The sequence shown here is derived from an EMBL/GenBank/DDBJ whole genome shotgun (WGS) entry which is preliminary data.</text>
</comment>
<evidence type="ECO:0000313" key="2">
    <source>
        <dbReference type="EMBL" id="POZ57105.1"/>
    </source>
</evidence>
<proteinExistence type="predicted"/>
<name>A0A2S5D212_LYSSH</name>
<dbReference type="GO" id="GO:0016491">
    <property type="term" value="F:oxidoreductase activity"/>
    <property type="evidence" value="ECO:0007669"/>
    <property type="project" value="InterPro"/>
</dbReference>
<dbReference type="AlphaFoldDB" id="A0A2S5D212"/>
<dbReference type="Gene3D" id="3.40.109.10">
    <property type="entry name" value="NADH Oxidase"/>
    <property type="match status" value="1"/>
</dbReference>
<dbReference type="InterPro" id="IPR029479">
    <property type="entry name" value="Nitroreductase"/>
</dbReference>
<dbReference type="InterPro" id="IPR020051">
    <property type="entry name" value="SagB-type_dehydrogenase"/>
</dbReference>
<organism evidence="2 3">
    <name type="scientific">Lysinibacillus sphaericus</name>
    <name type="common">Bacillus sphaericus</name>
    <dbReference type="NCBI Taxonomy" id="1421"/>
    <lineage>
        <taxon>Bacteria</taxon>
        <taxon>Bacillati</taxon>
        <taxon>Bacillota</taxon>
        <taxon>Bacilli</taxon>
        <taxon>Bacillales</taxon>
        <taxon>Bacillaceae</taxon>
        <taxon>Lysinibacillus</taxon>
    </lineage>
</organism>